<proteinExistence type="predicted"/>
<name>A0A1M2VPR6_TRAPU</name>
<dbReference type="AlphaFoldDB" id="A0A1M2VPR6"/>
<keyword evidence="2" id="KW-1185">Reference proteome</keyword>
<organism evidence="1 2">
    <name type="scientific">Trametes pubescens</name>
    <name type="common">White-rot fungus</name>
    <dbReference type="NCBI Taxonomy" id="154538"/>
    <lineage>
        <taxon>Eukaryota</taxon>
        <taxon>Fungi</taxon>
        <taxon>Dikarya</taxon>
        <taxon>Basidiomycota</taxon>
        <taxon>Agaricomycotina</taxon>
        <taxon>Agaricomycetes</taxon>
        <taxon>Polyporales</taxon>
        <taxon>Polyporaceae</taxon>
        <taxon>Trametes</taxon>
    </lineage>
</organism>
<dbReference type="OrthoDB" id="10537853at2759"/>
<accession>A0A1M2VPR6</accession>
<evidence type="ECO:0000313" key="1">
    <source>
        <dbReference type="EMBL" id="OJT09594.1"/>
    </source>
</evidence>
<evidence type="ECO:0000313" key="2">
    <source>
        <dbReference type="Proteomes" id="UP000184267"/>
    </source>
</evidence>
<gene>
    <name evidence="1" type="ORF">TRAPUB_13971</name>
</gene>
<protein>
    <submittedName>
        <fullName evidence="1">Uncharacterized protein</fullName>
    </submittedName>
</protein>
<comment type="caution">
    <text evidence="1">The sequence shown here is derived from an EMBL/GenBank/DDBJ whole genome shotgun (WGS) entry which is preliminary data.</text>
</comment>
<dbReference type="EMBL" id="MNAD01000899">
    <property type="protein sequence ID" value="OJT09594.1"/>
    <property type="molecule type" value="Genomic_DNA"/>
</dbReference>
<sequence>MSKAAARTKLSQRTRALDVHEVGVGGLHEALELVPALLGISGGVEEVDGESLVDRKS</sequence>
<reference evidence="1 2" key="1">
    <citation type="submission" date="2016-10" db="EMBL/GenBank/DDBJ databases">
        <title>Genome sequence of the basidiomycete white-rot fungus Trametes pubescens.</title>
        <authorList>
            <person name="Makela M.R."/>
            <person name="Granchi Z."/>
            <person name="Peng M."/>
            <person name="De Vries R.P."/>
            <person name="Grigoriev I."/>
            <person name="Riley R."/>
            <person name="Hilden K."/>
        </authorList>
    </citation>
    <scope>NUCLEOTIDE SEQUENCE [LARGE SCALE GENOMIC DNA]</scope>
    <source>
        <strain evidence="1 2">FBCC735</strain>
    </source>
</reference>
<dbReference type="Proteomes" id="UP000184267">
    <property type="component" value="Unassembled WGS sequence"/>
</dbReference>